<evidence type="ECO:0000313" key="2">
    <source>
        <dbReference type="EMBL" id="CAI6343832.1"/>
    </source>
</evidence>
<evidence type="ECO:0008006" key="4">
    <source>
        <dbReference type="Google" id="ProtNLM"/>
    </source>
</evidence>
<accession>A0AAV0VLM7</accession>
<evidence type="ECO:0000313" key="3">
    <source>
        <dbReference type="Proteomes" id="UP001160148"/>
    </source>
</evidence>
<sequence length="286" mass="31726">MGVLPPLPRSESDQPRLIADGPSSHSGALIPGWSVRKLNPALLNIYWDLVGAPLALPVNASAETHADRPCEFLTKSCDATMPRRAVFTGKRSAYWWNNEIAELHKVATAARRTYQRAGRRSSTSPREQERATYQRARLDLKHAIKKSQADSWRQLCLSVENDPWGVPYKLVSKRLGSRAPDLSHDLVVSVAQGLFPLSPHTDWARIPNVSQQPTVILDLPLRLDNGHLAPPITAQEISTAVARLPSGKAPGPDQVPNEAIRVAYNQVHLLHGGCWIHPKHNIRCFF</sequence>
<dbReference type="AlphaFoldDB" id="A0AAV0VLM7"/>
<evidence type="ECO:0000256" key="1">
    <source>
        <dbReference type="SAM" id="MobiDB-lite"/>
    </source>
</evidence>
<proteinExistence type="predicted"/>
<organism evidence="2 3">
    <name type="scientific">Macrosiphum euphorbiae</name>
    <name type="common">potato aphid</name>
    <dbReference type="NCBI Taxonomy" id="13131"/>
    <lineage>
        <taxon>Eukaryota</taxon>
        <taxon>Metazoa</taxon>
        <taxon>Ecdysozoa</taxon>
        <taxon>Arthropoda</taxon>
        <taxon>Hexapoda</taxon>
        <taxon>Insecta</taxon>
        <taxon>Pterygota</taxon>
        <taxon>Neoptera</taxon>
        <taxon>Paraneoptera</taxon>
        <taxon>Hemiptera</taxon>
        <taxon>Sternorrhyncha</taxon>
        <taxon>Aphidomorpha</taxon>
        <taxon>Aphidoidea</taxon>
        <taxon>Aphididae</taxon>
        <taxon>Macrosiphini</taxon>
        <taxon>Macrosiphum</taxon>
    </lineage>
</organism>
<comment type="caution">
    <text evidence="2">The sequence shown here is derived from an EMBL/GenBank/DDBJ whole genome shotgun (WGS) entry which is preliminary data.</text>
</comment>
<gene>
    <name evidence="2" type="ORF">MEUPH1_LOCUS1044</name>
</gene>
<reference evidence="2 3" key="1">
    <citation type="submission" date="2023-01" db="EMBL/GenBank/DDBJ databases">
        <authorList>
            <person name="Whitehead M."/>
        </authorList>
    </citation>
    <scope>NUCLEOTIDE SEQUENCE [LARGE SCALE GENOMIC DNA]</scope>
</reference>
<name>A0AAV0VLM7_9HEMI</name>
<feature type="region of interest" description="Disordered" evidence="1">
    <location>
        <begin position="1"/>
        <end position="23"/>
    </location>
</feature>
<dbReference type="Proteomes" id="UP001160148">
    <property type="component" value="Unassembled WGS sequence"/>
</dbReference>
<dbReference type="EMBL" id="CARXXK010000001">
    <property type="protein sequence ID" value="CAI6343832.1"/>
    <property type="molecule type" value="Genomic_DNA"/>
</dbReference>
<keyword evidence="3" id="KW-1185">Reference proteome</keyword>
<protein>
    <recommendedName>
        <fullName evidence="4">Reverse transcriptase</fullName>
    </recommendedName>
</protein>